<dbReference type="PANTHER" id="PTHR30417">
    <property type="entry name" value="N-ACETYLMURAMOYL-L-ALANINE AMIDASE AMID"/>
    <property type="match status" value="1"/>
</dbReference>
<keyword evidence="3" id="KW-0378">Hydrolase</keyword>
<keyword evidence="4" id="KW-0961">Cell wall biogenesis/degradation</keyword>
<organism evidence="7 8">
    <name type="scientific">Cellulomonas oligotrophica</name>
    <dbReference type="NCBI Taxonomy" id="931536"/>
    <lineage>
        <taxon>Bacteria</taxon>
        <taxon>Bacillati</taxon>
        <taxon>Actinomycetota</taxon>
        <taxon>Actinomycetes</taxon>
        <taxon>Micrococcales</taxon>
        <taxon>Cellulomonadaceae</taxon>
        <taxon>Cellulomonas</taxon>
    </lineage>
</organism>
<proteinExistence type="predicted"/>
<dbReference type="InterPro" id="IPR036505">
    <property type="entry name" value="Amidase/PGRP_sf"/>
</dbReference>
<dbReference type="EMBL" id="BONN01000005">
    <property type="protein sequence ID" value="GIG33025.1"/>
    <property type="molecule type" value="Genomic_DNA"/>
</dbReference>
<evidence type="ECO:0000313" key="9">
    <source>
        <dbReference type="Proteomes" id="UP000618382"/>
    </source>
</evidence>
<dbReference type="GO" id="GO:0009254">
    <property type="term" value="P:peptidoglycan turnover"/>
    <property type="evidence" value="ECO:0007669"/>
    <property type="project" value="TreeGrafter"/>
</dbReference>
<gene>
    <name evidence="7" type="ORF">BKA21_003319</name>
    <name evidence="6" type="ORF">Col01nite_21840</name>
</gene>
<dbReference type="SMART" id="SM00644">
    <property type="entry name" value="Ami_2"/>
    <property type="match status" value="1"/>
</dbReference>
<feature type="domain" description="N-acetylmuramoyl-L-alanine amidase" evidence="5">
    <location>
        <begin position="6"/>
        <end position="157"/>
    </location>
</feature>
<evidence type="ECO:0000259" key="5">
    <source>
        <dbReference type="SMART" id="SM00644"/>
    </source>
</evidence>
<comment type="catalytic activity">
    <reaction evidence="1">
        <text>Hydrolyzes the link between N-acetylmuramoyl residues and L-amino acid residues in certain cell-wall glycopeptides.</text>
        <dbReference type="EC" id="3.5.1.28"/>
    </reaction>
</comment>
<protein>
    <recommendedName>
        <fullName evidence="2">N-acetylmuramoyl-L-alanine amidase</fullName>
        <ecNumber evidence="2">3.5.1.28</ecNumber>
    </recommendedName>
</protein>
<dbReference type="EC" id="3.5.1.28" evidence="2"/>
<dbReference type="SUPFAM" id="SSF55846">
    <property type="entry name" value="N-acetylmuramoyl-L-alanine amidase-like"/>
    <property type="match status" value="1"/>
</dbReference>
<dbReference type="InterPro" id="IPR051206">
    <property type="entry name" value="NAMLAA_amidase_2"/>
</dbReference>
<accession>A0A7Y9K0Y7</accession>
<name>A0A7Y9K0Y7_9CELL</name>
<evidence type="ECO:0000313" key="8">
    <source>
        <dbReference type="Proteomes" id="UP000577956"/>
    </source>
</evidence>
<dbReference type="InterPro" id="IPR002502">
    <property type="entry name" value="Amidase_domain"/>
</dbReference>
<evidence type="ECO:0000256" key="1">
    <source>
        <dbReference type="ARBA" id="ARBA00001561"/>
    </source>
</evidence>
<keyword evidence="9" id="KW-1185">Reference proteome</keyword>
<dbReference type="EMBL" id="JACCBK010000001">
    <property type="protein sequence ID" value="NYD87770.1"/>
    <property type="molecule type" value="Genomic_DNA"/>
</dbReference>
<evidence type="ECO:0000256" key="3">
    <source>
        <dbReference type="ARBA" id="ARBA00022801"/>
    </source>
</evidence>
<dbReference type="Proteomes" id="UP000618382">
    <property type="component" value="Unassembled WGS sequence"/>
</dbReference>
<reference evidence="7 8" key="1">
    <citation type="submission" date="2020-07" db="EMBL/GenBank/DDBJ databases">
        <title>Sequencing the genomes of 1000 actinobacteria strains.</title>
        <authorList>
            <person name="Klenk H.-P."/>
        </authorList>
    </citation>
    <scope>NUCLEOTIDE SEQUENCE [LARGE SCALE GENOMIC DNA]</scope>
    <source>
        <strain evidence="7 8">DSM 24482</strain>
    </source>
</reference>
<dbReference type="Proteomes" id="UP000577956">
    <property type="component" value="Unassembled WGS sequence"/>
</dbReference>
<comment type="caution">
    <text evidence="7">The sequence shown here is derived from an EMBL/GenBank/DDBJ whole genome shotgun (WGS) entry which is preliminary data.</text>
</comment>
<dbReference type="Pfam" id="PF01510">
    <property type="entry name" value="Amidase_2"/>
    <property type="match status" value="1"/>
</dbReference>
<dbReference type="GO" id="GO:0071555">
    <property type="term" value="P:cell wall organization"/>
    <property type="evidence" value="ECO:0007669"/>
    <property type="project" value="UniProtKB-KW"/>
</dbReference>
<evidence type="ECO:0000256" key="4">
    <source>
        <dbReference type="ARBA" id="ARBA00023316"/>
    </source>
</evidence>
<dbReference type="Gene3D" id="3.40.80.10">
    <property type="entry name" value="Peptidoglycan recognition protein-like"/>
    <property type="match status" value="1"/>
</dbReference>
<evidence type="ECO:0000313" key="7">
    <source>
        <dbReference type="EMBL" id="NYD87770.1"/>
    </source>
</evidence>
<dbReference type="AlphaFoldDB" id="A0A7Y9K0Y7"/>
<dbReference type="GO" id="GO:0009253">
    <property type="term" value="P:peptidoglycan catabolic process"/>
    <property type="evidence" value="ECO:0007669"/>
    <property type="project" value="InterPro"/>
</dbReference>
<dbReference type="PANTHER" id="PTHR30417:SF1">
    <property type="entry name" value="N-ACETYLMURAMOYL-L-ALANINE AMIDASE AMID"/>
    <property type="match status" value="1"/>
</dbReference>
<dbReference type="GO" id="GO:0008745">
    <property type="term" value="F:N-acetylmuramoyl-L-alanine amidase activity"/>
    <property type="evidence" value="ECO:0007669"/>
    <property type="project" value="UniProtKB-EC"/>
</dbReference>
<dbReference type="CDD" id="cd06583">
    <property type="entry name" value="PGRP"/>
    <property type="match status" value="1"/>
</dbReference>
<evidence type="ECO:0000313" key="6">
    <source>
        <dbReference type="EMBL" id="GIG33025.1"/>
    </source>
</evidence>
<evidence type="ECO:0000256" key="2">
    <source>
        <dbReference type="ARBA" id="ARBA00011901"/>
    </source>
</evidence>
<dbReference type="RefSeq" id="WP_140460093.1">
    <property type="nucleotide sequence ID" value="NZ_BAABFI010000010.1"/>
</dbReference>
<reference evidence="6 9" key="2">
    <citation type="submission" date="2021-01" db="EMBL/GenBank/DDBJ databases">
        <title>Whole genome shotgun sequence of Cellulomonas oligotrophica NBRC 109435.</title>
        <authorList>
            <person name="Komaki H."/>
            <person name="Tamura T."/>
        </authorList>
    </citation>
    <scope>NUCLEOTIDE SEQUENCE [LARGE SCALE GENOMIC DNA]</scope>
    <source>
        <strain evidence="6 9">NBRC 109435</strain>
    </source>
</reference>
<sequence>MSTTIASPNKYAGRIEPVEVIVVHTMEAPETAQTAENIARYFARPTTRASAHLCVDNDSVVRCVPDADTAWAAPGANANGLQLELAGYARQTPAEWDDAYSRAQLALAASEAAAWARKYGIPVRRLSVAELRAGAKGFVAHDDVSKAFGKSTHWDPGPHFPWARFLSLVSANLGGPAVAAPAAPAAPAKPAPSGLTVDGKWGPATTRALQARFGTTVDGVISHQWRDRSTTAIPSAQFDTTKRGSQLVRAMQKWLGGLTVDGLLGTRTITALQRRLGTPVDGVISPVSSAVKEMQRRLNAGSL</sequence>